<evidence type="ECO:0000313" key="11">
    <source>
        <dbReference type="Proteomes" id="UP000838878"/>
    </source>
</evidence>
<evidence type="ECO:0000256" key="4">
    <source>
        <dbReference type="ARBA" id="ARBA00022900"/>
    </source>
</evidence>
<dbReference type="PROSITE" id="PS51446">
    <property type="entry name" value="PACIFASTIN"/>
    <property type="match status" value="2"/>
</dbReference>
<dbReference type="OrthoDB" id="7168090at2759"/>
<feature type="domain" description="Pacifastin" evidence="9">
    <location>
        <begin position="369"/>
        <end position="403"/>
    </location>
</feature>
<protein>
    <recommendedName>
        <fullName evidence="9">Pacifastin domain-containing protein</fullName>
    </recommendedName>
</protein>
<dbReference type="GO" id="GO:0004867">
    <property type="term" value="F:serine-type endopeptidase inhibitor activity"/>
    <property type="evidence" value="ECO:0007669"/>
    <property type="project" value="UniProtKB-UniRule"/>
</dbReference>
<feature type="disulfide bond" evidence="7">
    <location>
        <begin position="280"/>
        <end position="298"/>
    </location>
</feature>
<feature type="disulfide bond" evidence="7">
    <location>
        <begin position="372"/>
        <end position="387"/>
    </location>
</feature>
<feature type="disulfide bond" evidence="7">
    <location>
        <begin position="283"/>
        <end position="293"/>
    </location>
</feature>
<evidence type="ECO:0000256" key="2">
    <source>
        <dbReference type="ARBA" id="ARBA00022525"/>
    </source>
</evidence>
<feature type="non-terminal residue" evidence="10">
    <location>
        <position position="421"/>
    </location>
</feature>
<keyword evidence="5 7" id="KW-1015">Disulfide bond</keyword>
<evidence type="ECO:0000259" key="9">
    <source>
        <dbReference type="PROSITE" id="PS51446"/>
    </source>
</evidence>
<feature type="domain" description="Pacifastin" evidence="9">
    <location>
        <begin position="267"/>
        <end position="301"/>
    </location>
</feature>
<reference evidence="10" key="1">
    <citation type="submission" date="2021-12" db="EMBL/GenBank/DDBJ databases">
        <authorList>
            <person name="Martin H S."/>
        </authorList>
    </citation>
    <scope>NUCLEOTIDE SEQUENCE</scope>
</reference>
<feature type="disulfide bond" evidence="7">
    <location>
        <begin position="270"/>
        <end position="285"/>
    </location>
</feature>
<sequence>MLRNLLLIVVINLLKVESLLVNLRKSCVPTQAVRGPCHTCICNEEGVFQCTYTKCEDKAPVHRNKSIKGECQPLMTYQYEDLICSCSFEGKWMSYNCRETFRNLKSNRTTSPNLRSGITFSDKPDEIPQIREGQSCIAGKIYKLACNTCQCGPNNVLLCTKMACLEKTIAKKIQNLKIDNSKPEPKRRIDVTKVPKKVKSFPKVPKTQCVPGRFYSKGCKKCLCNEKKVIVCTETCSSSVKNRINDQEISQLESRSAQDLPELTHVGKECVPGKSYIVSCNLCICNEKGGLICTVKYCLHINSYAKLQILKFTGTSCKEDYIDICVECKCVKSKSQCSPAKMCDINNVSEKQLLSSVGNKIKLSLDVKKENCIPNAIYKVHCNDCYCQNDGTLRCTQKVCLTYTQIKDLDARQTYLEKHGL</sequence>
<evidence type="ECO:0000256" key="6">
    <source>
        <dbReference type="ARBA" id="ARBA00029459"/>
    </source>
</evidence>
<name>A0A8J9UE45_9NEOP</name>
<dbReference type="Proteomes" id="UP000838878">
    <property type="component" value="Chromosome 12"/>
</dbReference>
<dbReference type="AlphaFoldDB" id="A0A8J9UE45"/>
<accession>A0A8J9UE45</accession>
<feature type="signal peptide" evidence="8">
    <location>
        <begin position="1"/>
        <end position="18"/>
    </location>
</feature>
<dbReference type="Pfam" id="PF05375">
    <property type="entry name" value="Pacifastin_I"/>
    <property type="match status" value="3"/>
</dbReference>
<evidence type="ECO:0000256" key="3">
    <source>
        <dbReference type="ARBA" id="ARBA00022690"/>
    </source>
</evidence>
<keyword evidence="11" id="KW-1185">Reference proteome</keyword>
<feature type="disulfide bond" evidence="7">
    <location>
        <begin position="382"/>
        <end position="400"/>
    </location>
</feature>
<keyword evidence="8" id="KW-0732">Signal</keyword>
<feature type="site" description="Reactive bond" evidence="7">
    <location>
        <begin position="397"/>
        <end position="398"/>
    </location>
</feature>
<gene>
    <name evidence="10" type="ORF">BINO364_LOCUS4274</name>
</gene>
<dbReference type="GO" id="GO:0005576">
    <property type="term" value="C:extracellular region"/>
    <property type="evidence" value="ECO:0007669"/>
    <property type="project" value="UniProtKB-SubCell"/>
</dbReference>
<evidence type="ECO:0000256" key="5">
    <source>
        <dbReference type="ARBA" id="ARBA00023157"/>
    </source>
</evidence>
<evidence type="ECO:0000256" key="1">
    <source>
        <dbReference type="ARBA" id="ARBA00004613"/>
    </source>
</evidence>
<dbReference type="InterPro" id="IPR036201">
    <property type="entry name" value="Pacifastin_dom_sf"/>
</dbReference>
<dbReference type="EMBL" id="OV170232">
    <property type="protein sequence ID" value="CAH0717694.1"/>
    <property type="molecule type" value="Genomic_DNA"/>
</dbReference>
<organism evidence="10 11">
    <name type="scientific">Brenthis ino</name>
    <name type="common">lesser marbled fritillary</name>
    <dbReference type="NCBI Taxonomy" id="405034"/>
    <lineage>
        <taxon>Eukaryota</taxon>
        <taxon>Metazoa</taxon>
        <taxon>Ecdysozoa</taxon>
        <taxon>Arthropoda</taxon>
        <taxon>Hexapoda</taxon>
        <taxon>Insecta</taxon>
        <taxon>Pterygota</taxon>
        <taxon>Neoptera</taxon>
        <taxon>Endopterygota</taxon>
        <taxon>Lepidoptera</taxon>
        <taxon>Glossata</taxon>
        <taxon>Ditrysia</taxon>
        <taxon>Papilionoidea</taxon>
        <taxon>Nymphalidae</taxon>
        <taxon>Heliconiinae</taxon>
        <taxon>Argynnini</taxon>
        <taxon>Brenthis</taxon>
    </lineage>
</organism>
<proteinExistence type="inferred from homology"/>
<evidence type="ECO:0000256" key="7">
    <source>
        <dbReference type="PROSITE-ProRule" id="PRU00776"/>
    </source>
</evidence>
<dbReference type="SUPFAM" id="SSF57283">
    <property type="entry name" value="PMP inhibitors"/>
    <property type="match status" value="4"/>
</dbReference>
<evidence type="ECO:0000256" key="8">
    <source>
        <dbReference type="SAM" id="SignalP"/>
    </source>
</evidence>
<feature type="disulfide bond" evidence="7">
    <location>
        <begin position="385"/>
        <end position="395"/>
    </location>
</feature>
<feature type="chain" id="PRO_5035473155" description="Pacifastin domain-containing protein" evidence="8">
    <location>
        <begin position="19"/>
        <end position="421"/>
    </location>
</feature>
<comment type="similarity">
    <text evidence="6 7">Belongs to the protease inhibitor I19 family.</text>
</comment>
<keyword evidence="2" id="KW-0964">Secreted</keyword>
<keyword evidence="4 7" id="KW-0722">Serine protease inhibitor</keyword>
<evidence type="ECO:0000313" key="10">
    <source>
        <dbReference type="EMBL" id="CAH0717694.1"/>
    </source>
</evidence>
<feature type="site" description="Reactive bond" evidence="7">
    <location>
        <begin position="295"/>
        <end position="296"/>
    </location>
</feature>
<dbReference type="InterPro" id="IPR008037">
    <property type="entry name" value="Pacifastin_dom"/>
</dbReference>
<keyword evidence="3 7" id="KW-0646">Protease inhibitor</keyword>
<comment type="subcellular location">
    <subcellularLocation>
        <location evidence="1">Secreted</location>
    </subcellularLocation>
</comment>